<dbReference type="Gene3D" id="1.20.1740.10">
    <property type="entry name" value="Amino acid/polyamine transporter I"/>
    <property type="match status" value="1"/>
</dbReference>
<keyword evidence="5" id="KW-0472">Membrane</keyword>
<dbReference type="EMBL" id="BLJY01000008">
    <property type="protein sequence ID" value="GFF18359.1"/>
    <property type="molecule type" value="Genomic_DNA"/>
</dbReference>
<keyword evidence="4" id="KW-1133">Transmembrane helix</keyword>
<dbReference type="PANTHER" id="PTHR22950:SF694">
    <property type="entry name" value="AMINO ACID PERMEASE, PUTATIVE-RELATED"/>
    <property type="match status" value="1"/>
</dbReference>
<gene>
    <name evidence="6" type="ORF">ATEIFO6365_0008030300</name>
</gene>
<accession>A0A5M3Z6H8</accession>
<dbReference type="AlphaFoldDB" id="A0A5M3Z6H8"/>
<name>A0A5M3Z6H8_ASPTE</name>
<sequence length="472" mass="50581">MAAYSNEIKDPKISDSGPSSEDIGVAHAHELKAGDDRYEVFKKGDGQVDFRTVSWIRASAIFLKMLFATGILSIPSVMYDLGAFPGAVNLVGWSVINAYGALILGDFRNRHPQCHSVADMAQVVGGPVFKEIVGFMFIVTYVITAASGVIGVSAAFNALTLHAMCTVYWSIVSTAIIAVFASVRKFSHIGWLTWVGFVSVFAAVFIIVIGVTVRDRPAAAPQTGAFDLGYRVIGNPTFAAGITAAATIFVSSSATSAFLPVISEMRRPRDYPKAVYTSMGFVAASYLAFSLVIYRWCGRWIASPALGSAGETVKRVSYGVALPGLVISGSLYVHVAAKYLFVRILRESQHLQANTIVHWGTWLACTVGLAAVSFVLASAIPIFTYVLALVGSLCFAPLAISLPGLLWVYSHGEYKRGGIYRGVVYGLHVLQILLGLFMMVGGTYGVIVQILNAYESGKIDKVFSCVDNSGSV</sequence>
<dbReference type="PANTHER" id="PTHR22950">
    <property type="entry name" value="AMINO ACID TRANSPORTER"/>
    <property type="match status" value="1"/>
</dbReference>
<evidence type="ECO:0000256" key="4">
    <source>
        <dbReference type="ARBA" id="ARBA00022989"/>
    </source>
</evidence>
<evidence type="ECO:0000256" key="2">
    <source>
        <dbReference type="ARBA" id="ARBA00008066"/>
    </source>
</evidence>
<keyword evidence="7" id="KW-1185">Reference proteome</keyword>
<dbReference type="InterPro" id="IPR013057">
    <property type="entry name" value="AA_transpt_TM"/>
</dbReference>
<proteinExistence type="inferred from homology"/>
<evidence type="ECO:0000256" key="5">
    <source>
        <dbReference type="ARBA" id="ARBA00023136"/>
    </source>
</evidence>
<dbReference type="Pfam" id="PF01490">
    <property type="entry name" value="Aa_trans"/>
    <property type="match status" value="1"/>
</dbReference>
<evidence type="ECO:0000313" key="6">
    <source>
        <dbReference type="EMBL" id="GFF18359.1"/>
    </source>
</evidence>
<comment type="similarity">
    <text evidence="2">Belongs to the amino acid/polyamine transporter 2 family.</text>
</comment>
<dbReference type="Proteomes" id="UP000452235">
    <property type="component" value="Unassembled WGS sequence"/>
</dbReference>
<reference evidence="6 7" key="1">
    <citation type="submission" date="2020-01" db="EMBL/GenBank/DDBJ databases">
        <title>Aspergillus terreus IFO 6365 whole genome shotgun sequence.</title>
        <authorList>
            <person name="Kanamasa S."/>
            <person name="Takahashi H."/>
        </authorList>
    </citation>
    <scope>NUCLEOTIDE SEQUENCE [LARGE SCALE GENOMIC DNA]</scope>
    <source>
        <strain evidence="6 7">IFO 6365</strain>
    </source>
</reference>
<dbReference type="OrthoDB" id="40134at2759"/>
<keyword evidence="3" id="KW-0812">Transmembrane</keyword>
<dbReference type="GO" id="GO:0016020">
    <property type="term" value="C:membrane"/>
    <property type="evidence" value="ECO:0007669"/>
    <property type="project" value="UniProtKB-SubCell"/>
</dbReference>
<evidence type="ECO:0000256" key="3">
    <source>
        <dbReference type="ARBA" id="ARBA00022692"/>
    </source>
</evidence>
<dbReference type="FunFam" id="1.20.1740.10:FF:000039">
    <property type="entry name" value="Neutral amino acid transporter (Eurofung)"/>
    <property type="match status" value="1"/>
</dbReference>
<evidence type="ECO:0000313" key="7">
    <source>
        <dbReference type="Proteomes" id="UP000452235"/>
    </source>
</evidence>
<comment type="caution">
    <text evidence="6">The sequence shown here is derived from an EMBL/GenBank/DDBJ whole genome shotgun (WGS) entry which is preliminary data.</text>
</comment>
<evidence type="ECO:0000256" key="1">
    <source>
        <dbReference type="ARBA" id="ARBA00004141"/>
    </source>
</evidence>
<organism evidence="6 7">
    <name type="scientific">Aspergillus terreus</name>
    <dbReference type="NCBI Taxonomy" id="33178"/>
    <lineage>
        <taxon>Eukaryota</taxon>
        <taxon>Fungi</taxon>
        <taxon>Dikarya</taxon>
        <taxon>Ascomycota</taxon>
        <taxon>Pezizomycotina</taxon>
        <taxon>Eurotiomycetes</taxon>
        <taxon>Eurotiomycetidae</taxon>
        <taxon>Eurotiales</taxon>
        <taxon>Aspergillaceae</taxon>
        <taxon>Aspergillus</taxon>
        <taxon>Aspergillus subgen. Circumdati</taxon>
    </lineage>
</organism>
<comment type="subcellular location">
    <subcellularLocation>
        <location evidence="1">Membrane</location>
        <topology evidence="1">Multi-pass membrane protein</topology>
    </subcellularLocation>
</comment>
<protein>
    <submittedName>
        <fullName evidence="6">Amino acid transporter</fullName>
    </submittedName>
</protein>
<dbReference type="GO" id="GO:0015179">
    <property type="term" value="F:L-amino acid transmembrane transporter activity"/>
    <property type="evidence" value="ECO:0007669"/>
    <property type="project" value="TreeGrafter"/>
</dbReference>
<dbReference type="VEuPathDB" id="FungiDB:ATEG_06556"/>